<organism evidence="10 11">
    <name type="scientific">Pseudomaricurvus hydrocarbonicus</name>
    <dbReference type="NCBI Taxonomy" id="1470433"/>
    <lineage>
        <taxon>Bacteria</taxon>
        <taxon>Pseudomonadati</taxon>
        <taxon>Pseudomonadota</taxon>
        <taxon>Gammaproteobacteria</taxon>
        <taxon>Cellvibrionales</taxon>
        <taxon>Cellvibrionaceae</taxon>
        <taxon>Pseudomaricurvus</taxon>
    </lineage>
</organism>
<dbReference type="GO" id="GO:0009055">
    <property type="term" value="F:electron transfer activity"/>
    <property type="evidence" value="ECO:0007669"/>
    <property type="project" value="InterPro"/>
</dbReference>
<comment type="subunit">
    <text evidence="8">Homodimer.</text>
</comment>
<dbReference type="EMBL" id="JAAONZ010000014">
    <property type="protein sequence ID" value="NHO67100.1"/>
    <property type="molecule type" value="Genomic_DNA"/>
</dbReference>
<evidence type="ECO:0000313" key="11">
    <source>
        <dbReference type="Proteomes" id="UP000787472"/>
    </source>
</evidence>
<keyword evidence="11" id="KW-1185">Reference proteome</keyword>
<dbReference type="InterPro" id="IPR000170">
    <property type="entry name" value="High_potential_FeS_prot"/>
</dbReference>
<reference evidence="10" key="1">
    <citation type="submission" date="2020-03" db="EMBL/GenBank/DDBJ databases">
        <authorList>
            <person name="Guo F."/>
        </authorList>
    </citation>
    <scope>NUCLEOTIDE SEQUENCE</scope>
    <source>
        <strain evidence="10">JCM 30134</strain>
    </source>
</reference>
<protein>
    <recommendedName>
        <fullName evidence="8">High-potential iron-sulfur protein</fullName>
        <shortName evidence="8">HiPIP</shortName>
    </recommendedName>
</protein>
<evidence type="ECO:0000256" key="6">
    <source>
        <dbReference type="ARBA" id="ARBA00023004"/>
    </source>
</evidence>
<dbReference type="PROSITE" id="PS51373">
    <property type="entry name" value="HIPIP"/>
    <property type="match status" value="1"/>
</dbReference>
<dbReference type="SUPFAM" id="SSF57652">
    <property type="entry name" value="HIPIP (high potential iron protein)"/>
    <property type="match status" value="1"/>
</dbReference>
<dbReference type="GO" id="GO:0046872">
    <property type="term" value="F:metal ion binding"/>
    <property type="evidence" value="ECO:0007669"/>
    <property type="project" value="UniProtKB-KW"/>
</dbReference>
<evidence type="ECO:0000256" key="7">
    <source>
        <dbReference type="ARBA" id="ARBA00023014"/>
    </source>
</evidence>
<evidence type="ECO:0000256" key="5">
    <source>
        <dbReference type="ARBA" id="ARBA00022982"/>
    </source>
</evidence>
<keyword evidence="2 8" id="KW-0813">Transport</keyword>
<evidence type="ECO:0000256" key="1">
    <source>
        <dbReference type="ARBA" id="ARBA00002137"/>
    </source>
</evidence>
<keyword evidence="4 8" id="KW-0479">Metal-binding</keyword>
<comment type="similarity">
    <text evidence="8">Belongs to the high-potential iron-sulfur protein (HiPIP) family.</text>
</comment>
<proteinExistence type="inferred from homology"/>
<gene>
    <name evidence="10" type="ORF">G8770_16250</name>
</gene>
<dbReference type="Pfam" id="PF01355">
    <property type="entry name" value="HIPIP"/>
    <property type="match status" value="1"/>
</dbReference>
<keyword evidence="7 8" id="KW-0411">Iron-sulfur</keyword>
<feature type="domain" description="High potential iron-sulfur proteins family profile" evidence="9">
    <location>
        <begin position="27"/>
        <end position="94"/>
    </location>
</feature>
<dbReference type="AlphaFoldDB" id="A0A9E5MMT1"/>
<dbReference type="RefSeq" id="WP_167189157.1">
    <property type="nucleotide sequence ID" value="NZ_JAAONZ010000014.1"/>
</dbReference>
<comment type="function">
    <text evidence="1 8">Specific class of high-redox-potential 4Fe-4S ferredoxins. Functions in anaerobic electron transport in most purple and in some other photosynthetic bacteria and in at least one genus (Paracoccus) of halophilic, denitrifying bacteria.</text>
</comment>
<evidence type="ECO:0000313" key="10">
    <source>
        <dbReference type="EMBL" id="NHO67100.1"/>
    </source>
</evidence>
<dbReference type="GO" id="GO:0051539">
    <property type="term" value="F:4 iron, 4 sulfur cluster binding"/>
    <property type="evidence" value="ECO:0007669"/>
    <property type="project" value="UniProtKB-KW"/>
</dbReference>
<dbReference type="GO" id="GO:0019646">
    <property type="term" value="P:aerobic electron transport chain"/>
    <property type="evidence" value="ECO:0007669"/>
    <property type="project" value="InterPro"/>
</dbReference>
<comment type="caution">
    <text evidence="10">The sequence shown here is derived from an EMBL/GenBank/DDBJ whole genome shotgun (WGS) entry which is preliminary data.</text>
</comment>
<keyword evidence="3 8" id="KW-0004">4Fe-4S</keyword>
<evidence type="ECO:0000259" key="9">
    <source>
        <dbReference type="PROSITE" id="PS51373"/>
    </source>
</evidence>
<accession>A0A9E5MMT1</accession>
<keyword evidence="5 8" id="KW-0249">Electron transport</keyword>
<evidence type="ECO:0000256" key="8">
    <source>
        <dbReference type="RuleBase" id="RU000620"/>
    </source>
</evidence>
<dbReference type="Proteomes" id="UP000787472">
    <property type="component" value="Unassembled WGS sequence"/>
</dbReference>
<evidence type="ECO:0000256" key="4">
    <source>
        <dbReference type="ARBA" id="ARBA00022723"/>
    </source>
</evidence>
<keyword evidence="6 8" id="KW-0408">Iron</keyword>
<evidence type="ECO:0000256" key="2">
    <source>
        <dbReference type="ARBA" id="ARBA00022448"/>
    </source>
</evidence>
<evidence type="ECO:0000256" key="3">
    <source>
        <dbReference type="ARBA" id="ARBA00022485"/>
    </source>
</evidence>
<name>A0A9E5MMT1_9GAMM</name>
<sequence length="94" mass="9748">MAQTITTAAGFVLIATGCTDKATTQGCYDPEQLSNAQMNLRASLNYTDLSTSTSACRGCSYFTQGSQTADCGNCAIFNGSVSAKGHCSSWSPKA</sequence>
<dbReference type="Gene3D" id="4.10.490.10">
    <property type="entry name" value="High potential iron-sulphur protein"/>
    <property type="match status" value="1"/>
</dbReference>
<dbReference type="InterPro" id="IPR036369">
    <property type="entry name" value="HIPIP_sf"/>
</dbReference>